<evidence type="ECO:0000313" key="1">
    <source>
        <dbReference type="EMBL" id="KKN95064.1"/>
    </source>
</evidence>
<sequence length="86" mass="9817">MKQKRFTEEQKAFCLAAGGPGRADEVLGLQVKAAKRDERSGARQLFFHPKGIAGRAYVVRHYSLDAIMDRIEKTYRRLLRQRGLSP</sequence>
<dbReference type="EMBL" id="LAZR01000073">
    <property type="protein sequence ID" value="KKN95064.1"/>
    <property type="molecule type" value="Genomic_DNA"/>
</dbReference>
<name>A0A0F9UTN2_9ZZZZ</name>
<reference evidence="1" key="1">
    <citation type="journal article" date="2015" name="Nature">
        <title>Complex archaea that bridge the gap between prokaryotes and eukaryotes.</title>
        <authorList>
            <person name="Spang A."/>
            <person name="Saw J.H."/>
            <person name="Jorgensen S.L."/>
            <person name="Zaremba-Niedzwiedzka K."/>
            <person name="Martijn J."/>
            <person name="Lind A.E."/>
            <person name="van Eijk R."/>
            <person name="Schleper C."/>
            <person name="Guy L."/>
            <person name="Ettema T.J."/>
        </authorList>
    </citation>
    <scope>NUCLEOTIDE SEQUENCE</scope>
</reference>
<dbReference type="AlphaFoldDB" id="A0A0F9UTN2"/>
<gene>
    <name evidence="1" type="ORF">LCGC14_0181320</name>
</gene>
<protein>
    <submittedName>
        <fullName evidence="1">Uncharacterized protein</fullName>
    </submittedName>
</protein>
<accession>A0A0F9UTN2</accession>
<proteinExistence type="predicted"/>
<organism evidence="1">
    <name type="scientific">marine sediment metagenome</name>
    <dbReference type="NCBI Taxonomy" id="412755"/>
    <lineage>
        <taxon>unclassified sequences</taxon>
        <taxon>metagenomes</taxon>
        <taxon>ecological metagenomes</taxon>
    </lineage>
</organism>
<comment type="caution">
    <text evidence="1">The sequence shown here is derived from an EMBL/GenBank/DDBJ whole genome shotgun (WGS) entry which is preliminary data.</text>
</comment>